<proteinExistence type="predicted"/>
<feature type="transmembrane region" description="Helical" evidence="7">
    <location>
        <begin position="376"/>
        <end position="399"/>
    </location>
</feature>
<feature type="transmembrane region" description="Helical" evidence="7">
    <location>
        <begin position="162"/>
        <end position="183"/>
    </location>
</feature>
<dbReference type="CDD" id="cd06173">
    <property type="entry name" value="MFS_MefA_like"/>
    <property type="match status" value="1"/>
</dbReference>
<evidence type="ECO:0000256" key="4">
    <source>
        <dbReference type="ARBA" id="ARBA00022692"/>
    </source>
</evidence>
<comment type="caution">
    <text evidence="8">The sequence shown here is derived from an EMBL/GenBank/DDBJ whole genome shotgun (WGS) entry which is preliminary data.</text>
</comment>
<dbReference type="Proteomes" id="UP000247922">
    <property type="component" value="Unassembled WGS sequence"/>
</dbReference>
<evidence type="ECO:0000256" key="7">
    <source>
        <dbReference type="SAM" id="Phobius"/>
    </source>
</evidence>
<sequence length="428" mass="46118">MKELLKNRNFSTLFAGRMITNAGDSLYTVATMWLVYELGGSTFYTGIAGFLVMFPNMLQFSAGPLVDRWSLKSTLLITQILQAIFVLIIPIASYFDFLTVTLVLIIMPIVAMLNQFVYPAQTAALPAILEKKHLVKGNSAFAFAYQGIDLTFNAIAGGAVALIGATALFLIDSVTFVIAALLFSTLRIPEKENASILEGRTSTSDNLKKYGKEMKEGFTFVINSVLAKLFVGSIVANFAIGATLAVLPAYADWWGGSEYYGLFLASLSAGSLIGAFCASYLSKYPLGRLSIITFFVGGISWVVSALVPWAPLSVLLFGLAWVPVGATNVLFGTAIQSIVPQRLMARTISVSASIGTSAMPIGSLFGGWSASLESSIVVFPVLGTGFIFLALYISSVPVLRKLPKVEEMNTSNLELNDTFATRMREHNS</sequence>
<keyword evidence="4 7" id="KW-0812">Transmembrane</keyword>
<keyword evidence="3" id="KW-1003">Cell membrane</keyword>
<evidence type="ECO:0000256" key="3">
    <source>
        <dbReference type="ARBA" id="ARBA00022475"/>
    </source>
</evidence>
<dbReference type="PANTHER" id="PTHR23513:SF6">
    <property type="entry name" value="MAJOR FACILITATOR SUPERFAMILY ASSOCIATED DOMAIN-CONTAINING PROTEIN"/>
    <property type="match status" value="1"/>
</dbReference>
<dbReference type="AlphaFoldDB" id="A0A2V3W124"/>
<keyword evidence="5 7" id="KW-1133">Transmembrane helix</keyword>
<dbReference type="GO" id="GO:0005886">
    <property type="term" value="C:plasma membrane"/>
    <property type="evidence" value="ECO:0007669"/>
    <property type="project" value="UniProtKB-SubCell"/>
</dbReference>
<comment type="subcellular location">
    <subcellularLocation>
        <location evidence="1">Cell membrane</location>
        <topology evidence="1">Multi-pass membrane protein</topology>
    </subcellularLocation>
</comment>
<name>A0A2V3W124_9BACI</name>
<feature type="transmembrane region" description="Helical" evidence="7">
    <location>
        <begin position="259"/>
        <end position="282"/>
    </location>
</feature>
<dbReference type="InterPro" id="IPR010290">
    <property type="entry name" value="TM_effector"/>
</dbReference>
<evidence type="ECO:0000256" key="6">
    <source>
        <dbReference type="ARBA" id="ARBA00023136"/>
    </source>
</evidence>
<feature type="transmembrane region" description="Helical" evidence="7">
    <location>
        <begin position="315"/>
        <end position="335"/>
    </location>
</feature>
<evidence type="ECO:0000256" key="1">
    <source>
        <dbReference type="ARBA" id="ARBA00004651"/>
    </source>
</evidence>
<evidence type="ECO:0000313" key="8">
    <source>
        <dbReference type="EMBL" id="PXW86821.1"/>
    </source>
</evidence>
<dbReference type="PANTHER" id="PTHR23513">
    <property type="entry name" value="INTEGRAL MEMBRANE EFFLUX PROTEIN-RELATED"/>
    <property type="match status" value="1"/>
</dbReference>
<keyword evidence="6 7" id="KW-0472">Membrane</keyword>
<feature type="transmembrane region" description="Helical" evidence="7">
    <location>
        <begin position="74"/>
        <end position="92"/>
    </location>
</feature>
<keyword evidence="9" id="KW-1185">Reference proteome</keyword>
<dbReference type="OrthoDB" id="2287060at2"/>
<dbReference type="Gene3D" id="1.20.1250.20">
    <property type="entry name" value="MFS general substrate transporter like domains"/>
    <property type="match status" value="1"/>
</dbReference>
<feature type="transmembrane region" description="Helical" evidence="7">
    <location>
        <begin position="98"/>
        <end position="118"/>
    </location>
</feature>
<feature type="transmembrane region" description="Helical" evidence="7">
    <location>
        <begin position="218"/>
        <end position="247"/>
    </location>
</feature>
<accession>A0A2V3W124</accession>
<dbReference type="EMBL" id="QJJR01000018">
    <property type="protein sequence ID" value="PXW86821.1"/>
    <property type="molecule type" value="Genomic_DNA"/>
</dbReference>
<feature type="transmembrane region" description="Helical" evidence="7">
    <location>
        <begin position="42"/>
        <end position="62"/>
    </location>
</feature>
<dbReference type="InterPro" id="IPR036259">
    <property type="entry name" value="MFS_trans_sf"/>
</dbReference>
<feature type="transmembrane region" description="Helical" evidence="7">
    <location>
        <begin position="289"/>
        <end position="309"/>
    </location>
</feature>
<feature type="transmembrane region" description="Helical" evidence="7">
    <location>
        <begin position="347"/>
        <end position="370"/>
    </location>
</feature>
<dbReference type="Pfam" id="PF05977">
    <property type="entry name" value="MFS_3"/>
    <property type="match status" value="1"/>
</dbReference>
<organism evidence="8 9">
    <name type="scientific">Streptohalobacillus salinus</name>
    <dbReference type="NCBI Taxonomy" id="621096"/>
    <lineage>
        <taxon>Bacteria</taxon>
        <taxon>Bacillati</taxon>
        <taxon>Bacillota</taxon>
        <taxon>Bacilli</taxon>
        <taxon>Bacillales</taxon>
        <taxon>Bacillaceae</taxon>
        <taxon>Streptohalobacillus</taxon>
    </lineage>
</organism>
<dbReference type="RefSeq" id="WP_110252182.1">
    <property type="nucleotide sequence ID" value="NZ_QJJR01000018.1"/>
</dbReference>
<reference evidence="8 9" key="1">
    <citation type="submission" date="2018-05" db="EMBL/GenBank/DDBJ databases">
        <title>Genomic Encyclopedia of Type Strains, Phase IV (KMG-IV): sequencing the most valuable type-strain genomes for metagenomic binning, comparative biology and taxonomic classification.</title>
        <authorList>
            <person name="Goeker M."/>
        </authorList>
    </citation>
    <scope>NUCLEOTIDE SEQUENCE [LARGE SCALE GENOMIC DNA]</scope>
    <source>
        <strain evidence="8 9">DSM 22440</strain>
    </source>
</reference>
<evidence type="ECO:0000256" key="5">
    <source>
        <dbReference type="ARBA" id="ARBA00022989"/>
    </source>
</evidence>
<evidence type="ECO:0000256" key="2">
    <source>
        <dbReference type="ARBA" id="ARBA00022448"/>
    </source>
</evidence>
<gene>
    <name evidence="8" type="ORF">DES38_1187</name>
</gene>
<dbReference type="SUPFAM" id="SSF103473">
    <property type="entry name" value="MFS general substrate transporter"/>
    <property type="match status" value="1"/>
</dbReference>
<keyword evidence="2" id="KW-0813">Transport</keyword>
<evidence type="ECO:0000313" key="9">
    <source>
        <dbReference type="Proteomes" id="UP000247922"/>
    </source>
</evidence>
<protein>
    <submittedName>
        <fullName evidence="8">Transmembrane secretion effector</fullName>
    </submittedName>
</protein>